<evidence type="ECO:0000313" key="2">
    <source>
        <dbReference type="Proteomes" id="UP001164929"/>
    </source>
</evidence>
<name>A0AAD6MK03_9ROSI</name>
<dbReference type="EMBL" id="JAQIZT010000008">
    <property type="protein sequence ID" value="KAJ6986725.1"/>
    <property type="molecule type" value="Genomic_DNA"/>
</dbReference>
<dbReference type="Proteomes" id="UP001164929">
    <property type="component" value="Chromosome 8"/>
</dbReference>
<comment type="caution">
    <text evidence="1">The sequence shown here is derived from an EMBL/GenBank/DDBJ whole genome shotgun (WGS) entry which is preliminary data.</text>
</comment>
<reference evidence="1" key="1">
    <citation type="journal article" date="2023" name="Mol. Ecol. Resour.">
        <title>Chromosome-level genome assembly of a triploid poplar Populus alba 'Berolinensis'.</title>
        <authorList>
            <person name="Chen S."/>
            <person name="Yu Y."/>
            <person name="Wang X."/>
            <person name="Wang S."/>
            <person name="Zhang T."/>
            <person name="Zhou Y."/>
            <person name="He R."/>
            <person name="Meng N."/>
            <person name="Wang Y."/>
            <person name="Liu W."/>
            <person name="Liu Z."/>
            <person name="Liu J."/>
            <person name="Guo Q."/>
            <person name="Huang H."/>
            <person name="Sederoff R.R."/>
            <person name="Wang G."/>
            <person name="Qu G."/>
            <person name="Chen S."/>
        </authorList>
    </citation>
    <scope>NUCLEOTIDE SEQUENCE</scope>
    <source>
        <strain evidence="1">SC-2020</strain>
    </source>
</reference>
<accession>A0AAD6MK03</accession>
<protein>
    <submittedName>
        <fullName evidence="1">Uncharacterized protein</fullName>
    </submittedName>
</protein>
<proteinExistence type="predicted"/>
<keyword evidence="2" id="KW-1185">Reference proteome</keyword>
<evidence type="ECO:0000313" key="1">
    <source>
        <dbReference type="EMBL" id="KAJ6986725.1"/>
    </source>
</evidence>
<organism evidence="1 2">
    <name type="scientific">Populus alba x Populus x berolinensis</name>
    <dbReference type="NCBI Taxonomy" id="444605"/>
    <lineage>
        <taxon>Eukaryota</taxon>
        <taxon>Viridiplantae</taxon>
        <taxon>Streptophyta</taxon>
        <taxon>Embryophyta</taxon>
        <taxon>Tracheophyta</taxon>
        <taxon>Spermatophyta</taxon>
        <taxon>Magnoliopsida</taxon>
        <taxon>eudicotyledons</taxon>
        <taxon>Gunneridae</taxon>
        <taxon>Pentapetalae</taxon>
        <taxon>rosids</taxon>
        <taxon>fabids</taxon>
        <taxon>Malpighiales</taxon>
        <taxon>Salicaceae</taxon>
        <taxon>Saliceae</taxon>
        <taxon>Populus</taxon>
    </lineage>
</organism>
<dbReference type="AlphaFoldDB" id="A0AAD6MK03"/>
<gene>
    <name evidence="1" type="ORF">NC653_020068</name>
</gene>
<sequence>MKGTVELVENKKEDHYFHLLDLDGGKAKEMRHKFVLFLKQYQLNLKQDLVRFVLFDSDKASPFCSVPIFCMLEAIVGFYPVTILVDVESGFPLIERQVYGLHVSPSKCRKQKKELEAQTPIVINSR</sequence>